<gene>
    <name evidence="3" type="ORF">KC19_12G174700</name>
</gene>
<feature type="compositionally biased region" description="Polar residues" evidence="1">
    <location>
        <begin position="12"/>
        <end position="21"/>
    </location>
</feature>
<name>A0A8T0GCF0_CERPU</name>
<feature type="transmembrane region" description="Helical" evidence="2">
    <location>
        <begin position="128"/>
        <end position="150"/>
    </location>
</feature>
<dbReference type="PANTHER" id="PTHR33287:SF11">
    <property type="entry name" value="OS03G0778400 PROTEIN"/>
    <property type="match status" value="1"/>
</dbReference>
<protein>
    <submittedName>
        <fullName evidence="3">Uncharacterized protein</fullName>
    </submittedName>
</protein>
<dbReference type="AlphaFoldDB" id="A0A8T0GCF0"/>
<evidence type="ECO:0000313" key="3">
    <source>
        <dbReference type="EMBL" id="KAG0555518.1"/>
    </source>
</evidence>
<keyword evidence="4" id="KW-1185">Reference proteome</keyword>
<keyword evidence="2" id="KW-0472">Membrane</keyword>
<feature type="region of interest" description="Disordered" evidence="1">
    <location>
        <begin position="12"/>
        <end position="32"/>
    </location>
</feature>
<reference evidence="3" key="1">
    <citation type="submission" date="2020-06" db="EMBL/GenBank/DDBJ databases">
        <title>WGS assembly of Ceratodon purpureus strain R40.</title>
        <authorList>
            <person name="Carey S.B."/>
            <person name="Jenkins J."/>
            <person name="Shu S."/>
            <person name="Lovell J.T."/>
            <person name="Sreedasyam A."/>
            <person name="Maumus F."/>
            <person name="Tiley G.P."/>
            <person name="Fernandez-Pozo N."/>
            <person name="Barry K."/>
            <person name="Chen C."/>
            <person name="Wang M."/>
            <person name="Lipzen A."/>
            <person name="Daum C."/>
            <person name="Saski C.A."/>
            <person name="Payton A.C."/>
            <person name="Mcbreen J.C."/>
            <person name="Conrad R.E."/>
            <person name="Kollar L.M."/>
            <person name="Olsson S."/>
            <person name="Huttunen S."/>
            <person name="Landis J.B."/>
            <person name="Wickett N.J."/>
            <person name="Johnson M.G."/>
            <person name="Rensing S.A."/>
            <person name="Grimwood J."/>
            <person name="Schmutz J."/>
            <person name="Mcdaniel S.F."/>
        </authorList>
    </citation>
    <scope>NUCLEOTIDE SEQUENCE</scope>
    <source>
        <strain evidence="3">R40</strain>
    </source>
</reference>
<accession>A0A8T0GCF0</accession>
<dbReference type="EMBL" id="CM026433">
    <property type="protein sequence ID" value="KAG0555518.1"/>
    <property type="molecule type" value="Genomic_DNA"/>
</dbReference>
<evidence type="ECO:0000313" key="4">
    <source>
        <dbReference type="Proteomes" id="UP000822688"/>
    </source>
</evidence>
<dbReference type="PANTHER" id="PTHR33287">
    <property type="entry name" value="OS03G0453550 PROTEIN"/>
    <property type="match status" value="1"/>
</dbReference>
<dbReference type="Proteomes" id="UP000822688">
    <property type="component" value="Chromosome 12"/>
</dbReference>
<evidence type="ECO:0000256" key="2">
    <source>
        <dbReference type="SAM" id="Phobius"/>
    </source>
</evidence>
<keyword evidence="2" id="KW-1133">Transmembrane helix</keyword>
<evidence type="ECO:0000256" key="1">
    <source>
        <dbReference type="SAM" id="MobiDB-lite"/>
    </source>
</evidence>
<keyword evidence="2" id="KW-0812">Transmembrane</keyword>
<organism evidence="3 4">
    <name type="scientific">Ceratodon purpureus</name>
    <name type="common">Fire moss</name>
    <name type="synonym">Dicranum purpureum</name>
    <dbReference type="NCBI Taxonomy" id="3225"/>
    <lineage>
        <taxon>Eukaryota</taxon>
        <taxon>Viridiplantae</taxon>
        <taxon>Streptophyta</taxon>
        <taxon>Embryophyta</taxon>
        <taxon>Bryophyta</taxon>
        <taxon>Bryophytina</taxon>
        <taxon>Bryopsida</taxon>
        <taxon>Dicranidae</taxon>
        <taxon>Pseudoditrichales</taxon>
        <taxon>Ditrichaceae</taxon>
        <taxon>Ceratodon</taxon>
    </lineage>
</organism>
<feature type="transmembrane region" description="Helical" evidence="2">
    <location>
        <begin position="206"/>
        <end position="226"/>
    </location>
</feature>
<comment type="caution">
    <text evidence="3">The sequence shown here is derived from an EMBL/GenBank/DDBJ whole genome shotgun (WGS) entry which is preliminary data.</text>
</comment>
<proteinExistence type="predicted"/>
<sequence>MNDLNYAIFASPSRTSSQGSQPELVVRNPNPPGPFVLEDNEIEQIWWLRKGGGPCPGVGDTNRHALHSLAEDFWKDEAAEASHRLDASSSSLAVSNNELYQLIGFYSVFQGVLLTASAQSNLLRCSHWWIPIILCILATIITCWGVWLKLNEVREFRDRRNKFNVQLNHRISQLSSLRQYRQCFYFPASTSTPLPQPSRFSKKDTLVIVAIVAFAAIIGGGSYAILCKPGTACSPQV</sequence>